<dbReference type="AlphaFoldDB" id="A0AAV2HYG2"/>
<feature type="compositionally biased region" description="Basic and acidic residues" evidence="1">
    <location>
        <begin position="53"/>
        <end position="62"/>
    </location>
</feature>
<evidence type="ECO:0000313" key="2">
    <source>
        <dbReference type="EMBL" id="CAL1537143.1"/>
    </source>
</evidence>
<dbReference type="EMBL" id="CAXITT010000251">
    <property type="protein sequence ID" value="CAL1537143.1"/>
    <property type="molecule type" value="Genomic_DNA"/>
</dbReference>
<feature type="non-terminal residue" evidence="2">
    <location>
        <position position="158"/>
    </location>
</feature>
<gene>
    <name evidence="2" type="ORF">GSLYS_00011056001</name>
</gene>
<proteinExistence type="predicted"/>
<feature type="region of interest" description="Disordered" evidence="1">
    <location>
        <begin position="1"/>
        <end position="111"/>
    </location>
</feature>
<accession>A0AAV2HYG2</accession>
<reference evidence="2 3" key="1">
    <citation type="submission" date="2024-04" db="EMBL/GenBank/DDBJ databases">
        <authorList>
            <consortium name="Genoscope - CEA"/>
            <person name="William W."/>
        </authorList>
    </citation>
    <scope>NUCLEOTIDE SEQUENCE [LARGE SCALE GENOMIC DNA]</scope>
</reference>
<feature type="compositionally biased region" description="Polar residues" evidence="1">
    <location>
        <begin position="8"/>
        <end position="22"/>
    </location>
</feature>
<protein>
    <submittedName>
        <fullName evidence="2">Uncharacterized protein</fullName>
    </submittedName>
</protein>
<feature type="region of interest" description="Disordered" evidence="1">
    <location>
        <begin position="137"/>
        <end position="158"/>
    </location>
</feature>
<evidence type="ECO:0000313" key="3">
    <source>
        <dbReference type="Proteomes" id="UP001497497"/>
    </source>
</evidence>
<dbReference type="Proteomes" id="UP001497497">
    <property type="component" value="Unassembled WGS sequence"/>
</dbReference>
<organism evidence="2 3">
    <name type="scientific">Lymnaea stagnalis</name>
    <name type="common">Great pond snail</name>
    <name type="synonym">Helix stagnalis</name>
    <dbReference type="NCBI Taxonomy" id="6523"/>
    <lineage>
        <taxon>Eukaryota</taxon>
        <taxon>Metazoa</taxon>
        <taxon>Spiralia</taxon>
        <taxon>Lophotrochozoa</taxon>
        <taxon>Mollusca</taxon>
        <taxon>Gastropoda</taxon>
        <taxon>Heterobranchia</taxon>
        <taxon>Euthyneura</taxon>
        <taxon>Panpulmonata</taxon>
        <taxon>Hygrophila</taxon>
        <taxon>Lymnaeoidea</taxon>
        <taxon>Lymnaeidae</taxon>
        <taxon>Lymnaea</taxon>
    </lineage>
</organism>
<sequence length="158" mass="17578">MSIYPAENQPQLKTNMFPNKSRQNPKDTEKHYQNFLPNTTSSFRKNRYPEVVSRLDHTEAPRLNRASGLKSDPKYSPLCDSSRDQRASIKSKESGISTKGKDSNRTDKGPVIEIDCSDDEEVQSDMCASSATALSDDAGGFIRNDIPNVEVHTKSKPG</sequence>
<name>A0AAV2HYG2_LYMST</name>
<keyword evidence="3" id="KW-1185">Reference proteome</keyword>
<evidence type="ECO:0000256" key="1">
    <source>
        <dbReference type="SAM" id="MobiDB-lite"/>
    </source>
</evidence>
<comment type="caution">
    <text evidence="2">The sequence shown here is derived from an EMBL/GenBank/DDBJ whole genome shotgun (WGS) entry which is preliminary data.</text>
</comment>
<feature type="compositionally biased region" description="Basic and acidic residues" evidence="1">
    <location>
        <begin position="81"/>
        <end position="110"/>
    </location>
</feature>